<dbReference type="AlphaFoldDB" id="A0A2C6BRY6"/>
<dbReference type="RefSeq" id="WP_098997078.1">
    <property type="nucleotide sequence ID" value="NZ_CP077153.1"/>
</dbReference>
<evidence type="ECO:0000313" key="2">
    <source>
        <dbReference type="Proteomes" id="UP000224507"/>
    </source>
</evidence>
<comment type="caution">
    <text evidence="1">The sequence shown here is derived from an EMBL/GenBank/DDBJ whole genome shotgun (WGS) entry which is preliminary data.</text>
</comment>
<dbReference type="EMBL" id="NIRO01000002">
    <property type="protein sequence ID" value="PHI17119.1"/>
    <property type="molecule type" value="Genomic_DNA"/>
</dbReference>
<gene>
    <name evidence="1" type="ORF">CBG56_03090</name>
</gene>
<evidence type="ECO:0000313" key="1">
    <source>
        <dbReference type="EMBL" id="PHI17119.1"/>
    </source>
</evidence>
<organism evidence="1 2">
    <name type="scientific">Fusobacterium nucleatum subsp. polymorphum</name>
    <name type="common">Fusobacterium polymorphum</name>
    <dbReference type="NCBI Taxonomy" id="76857"/>
    <lineage>
        <taxon>Bacteria</taxon>
        <taxon>Fusobacteriati</taxon>
        <taxon>Fusobacteriota</taxon>
        <taxon>Fusobacteriia</taxon>
        <taxon>Fusobacteriales</taxon>
        <taxon>Fusobacteriaceae</taxon>
        <taxon>Fusobacterium</taxon>
    </lineage>
</organism>
<dbReference type="Proteomes" id="UP000224507">
    <property type="component" value="Unassembled WGS sequence"/>
</dbReference>
<sequence length="258" mass="29618">MYKEISNNIFTKIKSLDLIVGGSTEIPFIKISSIREHLILSTLTDVCSTITDFIDKNLLLTPTGKSSINRVVGELLTNFKEHLGKFSQFFISTFLSENGIITISFVGLGDTIYKSLKDNSTTDIKKILEEFNKEFKEENKGVEFDEELYWTLLSLQIGISKELEGENEKCRGRGMTSMLNFFFNTEISPICIPEMTIISGHTKITFDKNDKNYYNYEKGVICFNEEFDLKKKQDIKKIKKLKQEFPGTLISMDFILKN</sequence>
<proteinExistence type="predicted"/>
<protein>
    <submittedName>
        <fullName evidence="1">Uncharacterized protein</fullName>
    </submittedName>
</protein>
<reference evidence="1 2" key="1">
    <citation type="submission" date="2017-06" db="EMBL/GenBank/DDBJ databases">
        <title>Draft genome sequence of Fusobacterium nucleatum subsp. polymorphum KCOM 1274 (=ChDC F309).</title>
        <authorList>
            <person name="Kook J.-K."/>
            <person name="Park S.-N."/>
            <person name="Lim Y.K."/>
            <person name="Roh H."/>
        </authorList>
    </citation>
    <scope>NUCLEOTIDE SEQUENCE [LARGE SCALE GENOMIC DNA]</scope>
    <source>
        <strain evidence="2">KCOM 1274 (ChDC F309)</strain>
    </source>
</reference>
<accession>A0A2C6BRY6</accession>
<name>A0A2C6BRY6_FUSNP</name>